<proteinExistence type="predicted"/>
<dbReference type="EMBL" id="BAAAFH010000011">
    <property type="protein sequence ID" value="GAA0875966.1"/>
    <property type="molecule type" value="Genomic_DNA"/>
</dbReference>
<gene>
    <name evidence="2" type="ORF">GCM10009118_23750</name>
</gene>
<name>A0ABN1MRK1_9FLAO</name>
<evidence type="ECO:0000256" key="1">
    <source>
        <dbReference type="SAM" id="MobiDB-lite"/>
    </source>
</evidence>
<sequence length="490" mass="53976">MKISTLIISSLLFFGTVSYGQIGGLIKNKIQSSKESSDGKEGKKTKESGSKDEPSLSDEEFWKAPTKNQQETLAELLKKSSELKVYEFKKATSGKNYGKGYFYYEDLRAVIGCEHATEEDYKNGNKFEICFNPSLKETFSANHASSSYFMGTSFLSEKYEDGTYLAKSYTRKLVVFDNFIVVFSSFSRNSTSFTIERIEYVIADKSNEKFVENAIESEALLAKINGMMSPYYVNMRSGVKDAAEKAAKEKYDKYGLKGKDVKSIAVEWDANNKYVLNQPVFFTIKTTLANGTVISSNDGFWEDYIITVTGGENKGGAAVSLSIDQEKLDPSDKVTVTVKSKHHPNVAAAKLDHALNYAEGFTFSFNGYNGNSTANPKRQAGNVRIEVKAVKHAVTGDNLYEYRVYNNNKHFHTVRMTTNKTCIVNANGYNGAKQGFGDQNGSAGGTITIIKDPSAKDAVFATSVNGGTHYSSGGRAANGTVTEKIQAVNW</sequence>
<evidence type="ECO:0000313" key="2">
    <source>
        <dbReference type="EMBL" id="GAA0875966.1"/>
    </source>
</evidence>
<organism evidence="2 3">
    <name type="scientific">Wandonia haliotis</name>
    <dbReference type="NCBI Taxonomy" id="574963"/>
    <lineage>
        <taxon>Bacteria</taxon>
        <taxon>Pseudomonadati</taxon>
        <taxon>Bacteroidota</taxon>
        <taxon>Flavobacteriia</taxon>
        <taxon>Flavobacteriales</taxon>
        <taxon>Crocinitomicaceae</taxon>
        <taxon>Wandonia</taxon>
    </lineage>
</organism>
<dbReference type="Proteomes" id="UP001501126">
    <property type="component" value="Unassembled WGS sequence"/>
</dbReference>
<reference evidence="2 3" key="1">
    <citation type="journal article" date="2019" name="Int. J. Syst. Evol. Microbiol.">
        <title>The Global Catalogue of Microorganisms (GCM) 10K type strain sequencing project: providing services to taxonomists for standard genome sequencing and annotation.</title>
        <authorList>
            <consortium name="The Broad Institute Genomics Platform"/>
            <consortium name="The Broad Institute Genome Sequencing Center for Infectious Disease"/>
            <person name="Wu L."/>
            <person name="Ma J."/>
        </authorList>
    </citation>
    <scope>NUCLEOTIDE SEQUENCE [LARGE SCALE GENOMIC DNA]</scope>
    <source>
        <strain evidence="2 3">JCM 16083</strain>
    </source>
</reference>
<comment type="caution">
    <text evidence="2">The sequence shown here is derived from an EMBL/GenBank/DDBJ whole genome shotgun (WGS) entry which is preliminary data.</text>
</comment>
<dbReference type="RefSeq" id="WP_343787983.1">
    <property type="nucleotide sequence ID" value="NZ_BAAAFH010000011.1"/>
</dbReference>
<feature type="region of interest" description="Disordered" evidence="1">
    <location>
        <begin position="33"/>
        <end position="59"/>
    </location>
</feature>
<feature type="compositionally biased region" description="Basic and acidic residues" evidence="1">
    <location>
        <begin position="35"/>
        <end position="54"/>
    </location>
</feature>
<keyword evidence="3" id="KW-1185">Reference proteome</keyword>
<evidence type="ECO:0000313" key="3">
    <source>
        <dbReference type="Proteomes" id="UP001501126"/>
    </source>
</evidence>
<accession>A0ABN1MRK1</accession>
<protein>
    <submittedName>
        <fullName evidence="2">Uncharacterized protein</fullName>
    </submittedName>
</protein>